<protein>
    <submittedName>
        <fullName evidence="1">Uncharacterized protein</fullName>
    </submittedName>
</protein>
<organism evidence="1">
    <name type="scientific">Lepeophtheirus salmonis</name>
    <name type="common">Salmon louse</name>
    <name type="synonym">Caligus salmonis</name>
    <dbReference type="NCBI Taxonomy" id="72036"/>
    <lineage>
        <taxon>Eukaryota</taxon>
        <taxon>Metazoa</taxon>
        <taxon>Ecdysozoa</taxon>
        <taxon>Arthropoda</taxon>
        <taxon>Crustacea</taxon>
        <taxon>Multicrustacea</taxon>
        <taxon>Hexanauplia</taxon>
        <taxon>Copepoda</taxon>
        <taxon>Siphonostomatoida</taxon>
        <taxon>Caligidae</taxon>
        <taxon>Lepeophtheirus</taxon>
    </lineage>
</organism>
<reference evidence="1" key="1">
    <citation type="submission" date="2014-05" db="EMBL/GenBank/DDBJ databases">
        <authorList>
            <person name="Chronopoulou M."/>
        </authorList>
    </citation>
    <scope>NUCLEOTIDE SEQUENCE</scope>
    <source>
        <tissue evidence="1">Whole organism</tissue>
    </source>
</reference>
<proteinExistence type="predicted"/>
<feature type="non-terminal residue" evidence="1">
    <location>
        <position position="1"/>
    </location>
</feature>
<dbReference type="EMBL" id="HACA01019814">
    <property type="protein sequence ID" value="CDW37175.1"/>
    <property type="molecule type" value="Transcribed_RNA"/>
</dbReference>
<evidence type="ECO:0000313" key="1">
    <source>
        <dbReference type="EMBL" id="CDW37175.1"/>
    </source>
</evidence>
<name>A0A0K2UGG8_LEPSM</name>
<sequence length="49" mass="5354">VNKSGVNTCSQNKKITISFPFSSLLFPPIPSRLNELITSLVQNSILYSG</sequence>
<accession>A0A0K2UGG8</accession>
<dbReference type="AlphaFoldDB" id="A0A0K2UGG8"/>